<protein>
    <recommendedName>
        <fullName evidence="7">Aspartate aminotransferase family protein</fullName>
    </recommendedName>
</protein>
<dbReference type="Proteomes" id="UP000019141">
    <property type="component" value="Unassembled WGS sequence"/>
</dbReference>
<dbReference type="EMBL" id="AZHW01000537">
    <property type="protein sequence ID" value="ETW98620.1"/>
    <property type="molecule type" value="Genomic_DNA"/>
</dbReference>
<dbReference type="PIRSF" id="PIRSF000521">
    <property type="entry name" value="Transaminase_4ab_Lys_Orn"/>
    <property type="match status" value="1"/>
</dbReference>
<dbReference type="Pfam" id="PF00202">
    <property type="entry name" value="Aminotran_3"/>
    <property type="match status" value="1"/>
</dbReference>
<proteinExistence type="inferred from homology"/>
<organism evidence="5 6">
    <name type="scientific">Entotheonella factor</name>
    <dbReference type="NCBI Taxonomy" id="1429438"/>
    <lineage>
        <taxon>Bacteria</taxon>
        <taxon>Pseudomonadati</taxon>
        <taxon>Nitrospinota/Tectimicrobiota group</taxon>
        <taxon>Candidatus Tectimicrobiota</taxon>
        <taxon>Candidatus Entotheonellia</taxon>
        <taxon>Candidatus Entotheonellales</taxon>
        <taxon>Candidatus Entotheonellaceae</taxon>
        <taxon>Candidatus Entotheonella</taxon>
    </lineage>
</organism>
<dbReference type="Gene3D" id="3.90.1150.10">
    <property type="entry name" value="Aspartate Aminotransferase, domain 1"/>
    <property type="match status" value="1"/>
</dbReference>
<comment type="caution">
    <text evidence="5">The sequence shown here is derived from an EMBL/GenBank/DDBJ whole genome shotgun (WGS) entry which is preliminary data.</text>
</comment>
<evidence type="ECO:0000256" key="3">
    <source>
        <dbReference type="ARBA" id="ARBA00022898"/>
    </source>
</evidence>
<evidence type="ECO:0000313" key="6">
    <source>
        <dbReference type="Proteomes" id="UP000019141"/>
    </source>
</evidence>
<keyword evidence="3 4" id="KW-0663">Pyridoxal phosphate</keyword>
<dbReference type="InterPro" id="IPR049704">
    <property type="entry name" value="Aminotrans_3_PPA_site"/>
</dbReference>
<dbReference type="GO" id="GO:0008483">
    <property type="term" value="F:transaminase activity"/>
    <property type="evidence" value="ECO:0007669"/>
    <property type="project" value="InterPro"/>
</dbReference>
<evidence type="ECO:0000256" key="2">
    <source>
        <dbReference type="ARBA" id="ARBA00008954"/>
    </source>
</evidence>
<keyword evidence="6" id="KW-1185">Reference proteome</keyword>
<name>W4LLL7_ENTF1</name>
<dbReference type="SUPFAM" id="SSF53383">
    <property type="entry name" value="PLP-dependent transferases"/>
    <property type="match status" value="1"/>
</dbReference>
<gene>
    <name evidence="5" type="ORF">ETSY1_18020</name>
</gene>
<dbReference type="PANTHER" id="PTHR45688:SF13">
    <property type="entry name" value="ALANINE--GLYOXYLATE AMINOTRANSFERASE 2-LIKE"/>
    <property type="match status" value="1"/>
</dbReference>
<dbReference type="PANTHER" id="PTHR45688">
    <property type="match status" value="1"/>
</dbReference>
<evidence type="ECO:0000256" key="1">
    <source>
        <dbReference type="ARBA" id="ARBA00001933"/>
    </source>
</evidence>
<reference evidence="5 6" key="1">
    <citation type="journal article" date="2014" name="Nature">
        <title>An environmental bacterial taxon with a large and distinct metabolic repertoire.</title>
        <authorList>
            <person name="Wilson M.C."/>
            <person name="Mori T."/>
            <person name="Ruckert C."/>
            <person name="Uria A.R."/>
            <person name="Helf M.J."/>
            <person name="Takada K."/>
            <person name="Gernert C."/>
            <person name="Steffens U.A."/>
            <person name="Heycke N."/>
            <person name="Schmitt S."/>
            <person name="Rinke C."/>
            <person name="Helfrich E.J."/>
            <person name="Brachmann A.O."/>
            <person name="Gurgui C."/>
            <person name="Wakimoto T."/>
            <person name="Kracht M."/>
            <person name="Crusemann M."/>
            <person name="Hentschel U."/>
            <person name="Abe I."/>
            <person name="Matsunaga S."/>
            <person name="Kalinowski J."/>
            <person name="Takeyama H."/>
            <person name="Piel J."/>
        </authorList>
    </citation>
    <scope>NUCLEOTIDE SEQUENCE [LARGE SCALE GENOMIC DNA]</scope>
    <source>
        <strain evidence="6">TSY1</strain>
    </source>
</reference>
<dbReference type="InterPro" id="IPR015421">
    <property type="entry name" value="PyrdxlP-dep_Trfase_major"/>
</dbReference>
<sequence>MSEEPLQLTDATTEELLETAREYLFHYHDAFEAPVVAKARGATLWDRDGREYLDFSSGQMCATIGHNHPQIRQALQHSSERVVHLNSHLISEEVVLLAKKLADYLPEPLKRTILMSTGGESTEVALKIAKMYTGKWELVGIERGYHGHTGGAMAVTFLSRRTGFGPWPTGAYAIPAPYCYRCPLGQTFPQCQYACIDVGFEMVDAQSVGALAAFIGEPILSGGGIIEPPPGYFQEVKRRCEERGMLFISDEAQTGLGRLGAMFACEQDGIVPDILALSKTLGAGVPLSATITSRAIEEVVVEKGFGFLSSHMSDPLPAAVGLSVLGVIEEEQLIQAAQAKGEYLKSKLLELQERHEIVGDVRGRGLLLGIEFVQDRVHKEPAEQAAMAITQRCLDNGLVVQVASHKGVQTVWRIAPPLTITYEELDRGMAIIDEAIGEVTG</sequence>
<dbReference type="GO" id="GO:0030170">
    <property type="term" value="F:pyridoxal phosphate binding"/>
    <property type="evidence" value="ECO:0007669"/>
    <property type="project" value="InterPro"/>
</dbReference>
<comment type="cofactor">
    <cofactor evidence="1">
        <name>pyridoxal 5'-phosphate</name>
        <dbReference type="ChEBI" id="CHEBI:597326"/>
    </cofactor>
</comment>
<dbReference type="PROSITE" id="PS00600">
    <property type="entry name" value="AA_TRANSFER_CLASS_3"/>
    <property type="match status" value="1"/>
</dbReference>
<dbReference type="AlphaFoldDB" id="W4LLL7"/>
<evidence type="ECO:0000256" key="4">
    <source>
        <dbReference type="RuleBase" id="RU003560"/>
    </source>
</evidence>
<comment type="similarity">
    <text evidence="2 4">Belongs to the class-III pyridoxal-phosphate-dependent aminotransferase family.</text>
</comment>
<dbReference type="InterPro" id="IPR015424">
    <property type="entry name" value="PyrdxlP-dep_Trfase"/>
</dbReference>
<dbReference type="HOGENOM" id="CLU_016922_10_0_7"/>
<dbReference type="InterPro" id="IPR005814">
    <property type="entry name" value="Aminotrans_3"/>
</dbReference>
<accession>W4LLL7</accession>
<dbReference type="CDD" id="cd00610">
    <property type="entry name" value="OAT_like"/>
    <property type="match status" value="1"/>
</dbReference>
<evidence type="ECO:0008006" key="7">
    <source>
        <dbReference type="Google" id="ProtNLM"/>
    </source>
</evidence>
<dbReference type="Gene3D" id="3.40.640.10">
    <property type="entry name" value="Type I PLP-dependent aspartate aminotransferase-like (Major domain)"/>
    <property type="match status" value="1"/>
</dbReference>
<evidence type="ECO:0000313" key="5">
    <source>
        <dbReference type="EMBL" id="ETW98620.1"/>
    </source>
</evidence>
<dbReference type="InterPro" id="IPR015422">
    <property type="entry name" value="PyrdxlP-dep_Trfase_small"/>
</dbReference>
<dbReference type="PATRIC" id="fig|1429438.4.peg.3524"/>